<dbReference type="STRING" id="1338011.BD94_2882"/>
<organism evidence="1 2">
    <name type="scientific">Elizabethkingia anophelis NUHP1</name>
    <dbReference type="NCBI Taxonomy" id="1338011"/>
    <lineage>
        <taxon>Bacteria</taxon>
        <taxon>Pseudomonadati</taxon>
        <taxon>Bacteroidota</taxon>
        <taxon>Flavobacteriia</taxon>
        <taxon>Flavobacteriales</taxon>
        <taxon>Weeksellaceae</taxon>
        <taxon>Elizabethkingia</taxon>
    </lineage>
</organism>
<dbReference type="InterPro" id="IPR010696">
    <property type="entry name" value="DUF1272"/>
</dbReference>
<dbReference type="EMBL" id="CP007547">
    <property type="protein sequence ID" value="AIL46657.1"/>
    <property type="molecule type" value="Genomic_DNA"/>
</dbReference>
<sequence>MLELRTICENCGKKLPPDSEEAMICTFECTFCKDCVEQVLENVCPNCGGGFEKRPVRPQSFLEKYPVSEKVIFKPVDPEKFKVILEKYRDIKPSER</sequence>
<reference evidence="1" key="2">
    <citation type="journal article" date="2015" name="Genome Biol. Evol.">
        <title>Complete Genome Sequence and Transcriptomic Analysis of the Novel Pathogen Elizabethkingia anophelis in Response to Oxidative Stress.</title>
        <authorList>
            <person name="Li Y."/>
            <person name="Liu Y."/>
            <person name="Chew S.C."/>
            <person name="Tay M."/>
            <person name="Salido M.M."/>
            <person name="Teo J."/>
            <person name="Lauro F.M."/>
            <person name="Givskov M."/>
            <person name="Yang L."/>
        </authorList>
    </citation>
    <scope>NUCLEOTIDE SEQUENCE</scope>
    <source>
        <strain evidence="1">NUHP1</strain>
    </source>
</reference>
<dbReference type="Pfam" id="PF06906">
    <property type="entry name" value="DUF1272"/>
    <property type="match status" value="1"/>
</dbReference>
<proteinExistence type="predicted"/>
<dbReference type="AlphaFoldDB" id="A0A077EGV1"/>
<dbReference type="HOGENOM" id="CLU_179050_0_0_10"/>
<dbReference type="KEGG" id="eao:BD94_2882"/>
<dbReference type="Gene3D" id="3.30.40.10">
    <property type="entry name" value="Zinc/RING finger domain, C3HC4 (zinc finger)"/>
    <property type="match status" value="1"/>
</dbReference>
<dbReference type="eggNOG" id="COG3813">
    <property type="taxonomic scope" value="Bacteria"/>
</dbReference>
<dbReference type="InterPro" id="IPR013083">
    <property type="entry name" value="Znf_RING/FYVE/PHD"/>
</dbReference>
<reference evidence="1" key="1">
    <citation type="journal article" date="2013" name="Lancet">
        <title>First case of E anophelis outbreak in an intensive-care unit.</title>
        <authorList>
            <person name="Teo J."/>
            <person name="Tan S.Y."/>
            <person name="Tay M."/>
            <person name="Ding Y."/>
            <person name="Kjelleberg S."/>
            <person name="Givskov M."/>
            <person name="Lin R.T."/>
            <person name="Yang L."/>
        </authorList>
    </citation>
    <scope>NUCLEOTIDE SEQUENCE [LARGE SCALE GENOMIC DNA]</scope>
    <source>
        <strain evidence="1">NUHP1</strain>
    </source>
</reference>
<gene>
    <name evidence="1" type="ORF">BD94_2882</name>
</gene>
<evidence type="ECO:0000313" key="1">
    <source>
        <dbReference type="EMBL" id="AIL46657.1"/>
    </source>
</evidence>
<dbReference type="RefSeq" id="WP_021348023.1">
    <property type="nucleotide sequence ID" value="NZ_CP007547.1"/>
</dbReference>
<evidence type="ECO:0000313" key="2">
    <source>
        <dbReference type="Proteomes" id="UP000028933"/>
    </source>
</evidence>
<dbReference type="Proteomes" id="UP000028933">
    <property type="component" value="Chromosome"/>
</dbReference>
<protein>
    <recommendedName>
        <fullName evidence="3">DUF1272 domain-containing protein</fullName>
    </recommendedName>
</protein>
<name>A0A077EGV1_9FLAO</name>
<accession>A0A077EGV1</accession>
<evidence type="ECO:0008006" key="3">
    <source>
        <dbReference type="Google" id="ProtNLM"/>
    </source>
</evidence>